<keyword evidence="9" id="KW-0288">FMN</keyword>
<evidence type="ECO:0000256" key="8">
    <source>
        <dbReference type="ARBA" id="ARBA00022630"/>
    </source>
</evidence>
<evidence type="ECO:0000256" key="13">
    <source>
        <dbReference type="ARBA" id="ARBA00048639"/>
    </source>
</evidence>
<sequence>MLADLALPLLRCLDPETAHRLTIRALSLGLGPSASGWRPDPKLGQDLLGLHFPHPVGIAAGFDKDAEAYAGALRLGAAFVEVGTMTPRAQPGNPRPRLFRLPEDLAVVNRNGFNNQGLASGAARLTGRVREEGIVGANVGANKGVETPESDYAAGVAAMAPIADYITINVSSPNTPGLRDLQAPGPLRELLRAAKAARREVCGEDGPAILLKIAPDLEDAQLDGIVAVVLEEALDGMIVSNTTIARPDGLKNANRSETGGLSGAPLFGPSTEILRKTYRLTGGRIPLIGVGGVDSGATAYAKIKAGASLVQLYTALIYKGPGLVRRIAEELGTLLERDGCSSLAEAVGAETGAAP</sequence>
<dbReference type="GO" id="GO:0006222">
    <property type="term" value="P:UMP biosynthetic process"/>
    <property type="evidence" value="ECO:0007669"/>
    <property type="project" value="InterPro"/>
</dbReference>
<gene>
    <name evidence="16" type="ORF">NUH88_08185</name>
</gene>
<evidence type="ECO:0000256" key="12">
    <source>
        <dbReference type="ARBA" id="ARBA00023136"/>
    </source>
</evidence>
<evidence type="ECO:0000256" key="7">
    <source>
        <dbReference type="ARBA" id="ARBA00018366"/>
    </source>
</evidence>
<comment type="similarity">
    <text evidence="5">Belongs to the dihydroorotate dehydrogenase family. Type 2 subfamily.</text>
</comment>
<dbReference type="CDD" id="cd04738">
    <property type="entry name" value="DHOD_2_like"/>
    <property type="match status" value="1"/>
</dbReference>
<dbReference type="NCBIfam" id="NF003652">
    <property type="entry name" value="PRK05286.2-5"/>
    <property type="match status" value="1"/>
</dbReference>
<comment type="subcellular location">
    <subcellularLocation>
        <location evidence="3">Membrane</location>
    </subcellularLocation>
</comment>
<dbReference type="PIRSF" id="PIRSF000164">
    <property type="entry name" value="DHO_oxidase"/>
    <property type="match status" value="1"/>
</dbReference>
<keyword evidence="12" id="KW-0472">Membrane</keyword>
<keyword evidence="11 16" id="KW-0560">Oxidoreductase</keyword>
<keyword evidence="10" id="KW-0665">Pyrimidine biosynthesis</keyword>
<reference evidence="16" key="1">
    <citation type="submission" date="2022-08" db="EMBL/GenBank/DDBJ databases">
        <title>Nisaea acidiphila sp. nov., isolated from a marine algal debris and emended description of the genus Nisaea Urios et al. 2008.</title>
        <authorList>
            <person name="Kwon K."/>
        </authorList>
    </citation>
    <scope>NUCLEOTIDE SEQUENCE</scope>
    <source>
        <strain evidence="16">MEBiC11861</strain>
    </source>
</reference>
<proteinExistence type="inferred from homology"/>
<dbReference type="SUPFAM" id="SSF51395">
    <property type="entry name" value="FMN-linked oxidoreductases"/>
    <property type="match status" value="1"/>
</dbReference>
<dbReference type="Gene3D" id="3.20.20.70">
    <property type="entry name" value="Aldolase class I"/>
    <property type="match status" value="1"/>
</dbReference>
<evidence type="ECO:0000256" key="4">
    <source>
        <dbReference type="ARBA" id="ARBA00005161"/>
    </source>
</evidence>
<protein>
    <recommendedName>
        <fullName evidence="7 14">Dihydroorotate dehydrogenase (quinone)</fullName>
        <ecNumber evidence="6 14">1.3.5.2</ecNumber>
    </recommendedName>
</protein>
<name>A0A9J7AV75_9PROT</name>
<evidence type="ECO:0000313" key="16">
    <source>
        <dbReference type="EMBL" id="UUX51667.1"/>
    </source>
</evidence>
<dbReference type="GO" id="GO:0005737">
    <property type="term" value="C:cytoplasm"/>
    <property type="evidence" value="ECO:0007669"/>
    <property type="project" value="InterPro"/>
</dbReference>
<keyword evidence="8" id="KW-0285">Flavoprotein</keyword>
<comment type="catalytic activity">
    <reaction evidence="13">
        <text>(S)-dihydroorotate + a quinone = orotate + a quinol</text>
        <dbReference type="Rhea" id="RHEA:30187"/>
        <dbReference type="ChEBI" id="CHEBI:24646"/>
        <dbReference type="ChEBI" id="CHEBI:30839"/>
        <dbReference type="ChEBI" id="CHEBI:30864"/>
        <dbReference type="ChEBI" id="CHEBI:132124"/>
        <dbReference type="EC" id="1.3.5.2"/>
    </reaction>
</comment>
<dbReference type="EMBL" id="CP102480">
    <property type="protein sequence ID" value="UUX51667.1"/>
    <property type="molecule type" value="Genomic_DNA"/>
</dbReference>
<dbReference type="InterPro" id="IPR050074">
    <property type="entry name" value="DHO_dehydrogenase"/>
</dbReference>
<feature type="domain" description="Dihydroorotate dehydrogenase catalytic" evidence="15">
    <location>
        <begin position="43"/>
        <end position="335"/>
    </location>
</feature>
<dbReference type="InterPro" id="IPR012135">
    <property type="entry name" value="Dihydroorotate_DH_1_2"/>
</dbReference>
<dbReference type="Proteomes" id="UP001060336">
    <property type="component" value="Chromosome"/>
</dbReference>
<dbReference type="AlphaFoldDB" id="A0A9J7AV75"/>
<evidence type="ECO:0000256" key="10">
    <source>
        <dbReference type="ARBA" id="ARBA00022975"/>
    </source>
</evidence>
<dbReference type="NCBIfam" id="NF003645">
    <property type="entry name" value="PRK05286.1-2"/>
    <property type="match status" value="1"/>
</dbReference>
<comment type="cofactor">
    <cofactor evidence="1">
        <name>FMN</name>
        <dbReference type="ChEBI" id="CHEBI:58210"/>
    </cofactor>
</comment>
<dbReference type="GO" id="GO:0016020">
    <property type="term" value="C:membrane"/>
    <property type="evidence" value="ECO:0007669"/>
    <property type="project" value="UniProtKB-SubCell"/>
</dbReference>
<evidence type="ECO:0000256" key="9">
    <source>
        <dbReference type="ARBA" id="ARBA00022643"/>
    </source>
</evidence>
<dbReference type="PANTHER" id="PTHR48109">
    <property type="entry name" value="DIHYDROOROTATE DEHYDROGENASE (QUINONE), MITOCHONDRIAL-RELATED"/>
    <property type="match status" value="1"/>
</dbReference>
<evidence type="ECO:0000256" key="11">
    <source>
        <dbReference type="ARBA" id="ARBA00023002"/>
    </source>
</evidence>
<dbReference type="Pfam" id="PF01180">
    <property type="entry name" value="DHO_dh"/>
    <property type="match status" value="1"/>
</dbReference>
<evidence type="ECO:0000256" key="14">
    <source>
        <dbReference type="NCBIfam" id="TIGR01036"/>
    </source>
</evidence>
<dbReference type="PANTHER" id="PTHR48109:SF4">
    <property type="entry name" value="DIHYDROOROTATE DEHYDROGENASE (QUINONE), MITOCHONDRIAL"/>
    <property type="match status" value="1"/>
</dbReference>
<evidence type="ECO:0000259" key="15">
    <source>
        <dbReference type="Pfam" id="PF01180"/>
    </source>
</evidence>
<dbReference type="InterPro" id="IPR005720">
    <property type="entry name" value="Dihydroorotate_DH_cat"/>
</dbReference>
<dbReference type="EC" id="1.3.5.2" evidence="6 14"/>
<dbReference type="GO" id="GO:0006207">
    <property type="term" value="P:'de novo' pyrimidine nucleobase biosynthetic process"/>
    <property type="evidence" value="ECO:0007669"/>
    <property type="project" value="UniProtKB-UniRule"/>
</dbReference>
<keyword evidence="17" id="KW-1185">Reference proteome</keyword>
<evidence type="ECO:0000256" key="3">
    <source>
        <dbReference type="ARBA" id="ARBA00004370"/>
    </source>
</evidence>
<evidence type="ECO:0000256" key="1">
    <source>
        <dbReference type="ARBA" id="ARBA00001917"/>
    </source>
</evidence>
<accession>A0A9J7AV75</accession>
<dbReference type="RefSeq" id="WP_257771299.1">
    <property type="nucleotide sequence ID" value="NZ_CP102480.1"/>
</dbReference>
<dbReference type="GO" id="GO:0106430">
    <property type="term" value="F:dihydroorotate dehydrogenase (quinone) activity"/>
    <property type="evidence" value="ECO:0007669"/>
    <property type="project" value="UniProtKB-EC"/>
</dbReference>
<evidence type="ECO:0000256" key="5">
    <source>
        <dbReference type="ARBA" id="ARBA00005359"/>
    </source>
</evidence>
<dbReference type="NCBIfam" id="TIGR01036">
    <property type="entry name" value="pyrD_sub2"/>
    <property type="match status" value="1"/>
</dbReference>
<organism evidence="16 17">
    <name type="scientific">Nisaea acidiphila</name>
    <dbReference type="NCBI Taxonomy" id="1862145"/>
    <lineage>
        <taxon>Bacteria</taxon>
        <taxon>Pseudomonadati</taxon>
        <taxon>Pseudomonadota</taxon>
        <taxon>Alphaproteobacteria</taxon>
        <taxon>Rhodospirillales</taxon>
        <taxon>Thalassobaculaceae</taxon>
        <taxon>Nisaea</taxon>
    </lineage>
</organism>
<evidence type="ECO:0000313" key="17">
    <source>
        <dbReference type="Proteomes" id="UP001060336"/>
    </source>
</evidence>
<comment type="function">
    <text evidence="2">Catalyzes the conversion of dihydroorotate to orotate with quinone as electron acceptor.</text>
</comment>
<dbReference type="InterPro" id="IPR005719">
    <property type="entry name" value="Dihydroorotate_DH_2"/>
</dbReference>
<dbReference type="InterPro" id="IPR013785">
    <property type="entry name" value="Aldolase_TIM"/>
</dbReference>
<dbReference type="KEGG" id="naci:NUH88_08185"/>
<evidence type="ECO:0000256" key="6">
    <source>
        <dbReference type="ARBA" id="ARBA00012791"/>
    </source>
</evidence>
<comment type="pathway">
    <text evidence="4">Pyrimidine metabolism; UMP biosynthesis via de novo pathway; orotate from (S)-dihydroorotate (quinone route): step 1/1.</text>
</comment>
<evidence type="ECO:0000256" key="2">
    <source>
        <dbReference type="ARBA" id="ARBA00003125"/>
    </source>
</evidence>
<dbReference type="PROSITE" id="PS00912">
    <property type="entry name" value="DHODEHASE_2"/>
    <property type="match status" value="1"/>
</dbReference>
<dbReference type="InterPro" id="IPR001295">
    <property type="entry name" value="Dihydroorotate_DH_CS"/>
</dbReference>